<dbReference type="SMART" id="SM00184">
    <property type="entry name" value="RING"/>
    <property type="match status" value="1"/>
</dbReference>
<dbReference type="InterPro" id="IPR013083">
    <property type="entry name" value="Znf_RING/FYVE/PHD"/>
</dbReference>
<feature type="domain" description="RING-type" evidence="10">
    <location>
        <begin position="232"/>
        <end position="274"/>
    </location>
</feature>
<dbReference type="PROSITE" id="PS50089">
    <property type="entry name" value="ZF_RING_2"/>
    <property type="match status" value="1"/>
</dbReference>
<evidence type="ECO:0000313" key="11">
    <source>
        <dbReference type="EMBL" id="OON22949.1"/>
    </source>
</evidence>
<feature type="non-terminal residue" evidence="11">
    <location>
        <position position="592"/>
    </location>
</feature>
<dbReference type="SUPFAM" id="SSF57850">
    <property type="entry name" value="RING/U-box"/>
    <property type="match status" value="1"/>
</dbReference>
<evidence type="ECO:0000256" key="6">
    <source>
        <dbReference type="ARBA" id="ARBA00022989"/>
    </source>
</evidence>
<dbReference type="GO" id="GO:0016020">
    <property type="term" value="C:membrane"/>
    <property type="evidence" value="ECO:0007669"/>
    <property type="project" value="UniProtKB-SubCell"/>
</dbReference>
<evidence type="ECO:0000256" key="3">
    <source>
        <dbReference type="ARBA" id="ARBA00022723"/>
    </source>
</evidence>
<keyword evidence="12" id="KW-1185">Reference proteome</keyword>
<dbReference type="SUPFAM" id="SSF52025">
    <property type="entry name" value="PA domain"/>
    <property type="match status" value="1"/>
</dbReference>
<accession>A0A1S8X8B8</accession>
<dbReference type="CDD" id="cd16665">
    <property type="entry name" value="RING-H2_RNF13-like"/>
    <property type="match status" value="1"/>
</dbReference>
<name>A0A1S8X8B8_OPIVI</name>
<dbReference type="Proteomes" id="UP000243686">
    <property type="component" value="Unassembled WGS sequence"/>
</dbReference>
<dbReference type="PANTHER" id="PTHR45931">
    <property type="entry name" value="SI:CH211-59O9.10"/>
    <property type="match status" value="1"/>
</dbReference>
<dbReference type="InterPro" id="IPR046450">
    <property type="entry name" value="PA_dom_sf"/>
</dbReference>
<feature type="non-terminal residue" evidence="11">
    <location>
        <position position="1"/>
    </location>
</feature>
<comment type="subcellular location">
    <subcellularLocation>
        <location evidence="1">Membrane</location>
    </subcellularLocation>
</comment>
<evidence type="ECO:0000256" key="1">
    <source>
        <dbReference type="ARBA" id="ARBA00004370"/>
    </source>
</evidence>
<dbReference type="GO" id="GO:0008270">
    <property type="term" value="F:zinc ion binding"/>
    <property type="evidence" value="ECO:0007669"/>
    <property type="project" value="UniProtKB-KW"/>
</dbReference>
<evidence type="ECO:0000256" key="9">
    <source>
        <dbReference type="SAM" id="Phobius"/>
    </source>
</evidence>
<dbReference type="Pfam" id="PF02225">
    <property type="entry name" value="PA"/>
    <property type="match status" value="1"/>
</dbReference>
<dbReference type="InterPro" id="IPR003137">
    <property type="entry name" value="PA_domain"/>
</dbReference>
<gene>
    <name evidence="11" type="ORF">X801_01143</name>
</gene>
<keyword evidence="4 8" id="KW-0863">Zinc-finger</keyword>
<dbReference type="AlphaFoldDB" id="A0A1S8X8B8"/>
<keyword evidence="5" id="KW-0862">Zinc</keyword>
<dbReference type="GO" id="GO:0061630">
    <property type="term" value="F:ubiquitin protein ligase activity"/>
    <property type="evidence" value="ECO:0007669"/>
    <property type="project" value="TreeGrafter"/>
</dbReference>
<feature type="transmembrane region" description="Helical" evidence="9">
    <location>
        <begin position="173"/>
        <end position="201"/>
    </location>
</feature>
<evidence type="ECO:0000313" key="12">
    <source>
        <dbReference type="Proteomes" id="UP000243686"/>
    </source>
</evidence>
<dbReference type="Pfam" id="PF13639">
    <property type="entry name" value="zf-RING_2"/>
    <property type="match status" value="1"/>
</dbReference>
<dbReference type="GO" id="GO:0006511">
    <property type="term" value="P:ubiquitin-dependent protein catabolic process"/>
    <property type="evidence" value="ECO:0007669"/>
    <property type="project" value="TreeGrafter"/>
</dbReference>
<dbReference type="InterPro" id="IPR051834">
    <property type="entry name" value="RING_finger_E3_ligase"/>
</dbReference>
<dbReference type="Gene3D" id="3.50.30.30">
    <property type="match status" value="1"/>
</dbReference>
<proteinExistence type="predicted"/>
<dbReference type="InterPro" id="IPR001841">
    <property type="entry name" value="Znf_RING"/>
</dbReference>
<evidence type="ECO:0000256" key="8">
    <source>
        <dbReference type="PROSITE-ProRule" id="PRU00175"/>
    </source>
</evidence>
<keyword evidence="7 9" id="KW-0472">Membrane</keyword>
<keyword evidence="3" id="KW-0479">Metal-binding</keyword>
<evidence type="ECO:0000256" key="7">
    <source>
        <dbReference type="ARBA" id="ARBA00023136"/>
    </source>
</evidence>
<dbReference type="EMBL" id="KV891642">
    <property type="protein sequence ID" value="OON22949.1"/>
    <property type="molecule type" value="Genomic_DNA"/>
</dbReference>
<keyword evidence="2 9" id="KW-0812">Transmembrane</keyword>
<evidence type="ECO:0000259" key="10">
    <source>
        <dbReference type="PROSITE" id="PS50089"/>
    </source>
</evidence>
<evidence type="ECO:0000256" key="4">
    <source>
        <dbReference type="ARBA" id="ARBA00022771"/>
    </source>
</evidence>
<protein>
    <submittedName>
        <fullName evidence="11">Zinc finger, C3HC4 type</fullName>
    </submittedName>
</protein>
<dbReference type="PANTHER" id="PTHR45931:SF20">
    <property type="entry name" value="RING-TYPE E3 UBIQUITIN TRANSFERASE"/>
    <property type="match status" value="1"/>
</dbReference>
<dbReference type="GO" id="GO:0005634">
    <property type="term" value="C:nucleus"/>
    <property type="evidence" value="ECO:0007669"/>
    <property type="project" value="TreeGrafter"/>
</dbReference>
<reference evidence="11 12" key="1">
    <citation type="submission" date="2015-03" db="EMBL/GenBank/DDBJ databases">
        <title>Draft genome of the nematode, Opisthorchis viverrini.</title>
        <authorList>
            <person name="Mitreva M."/>
        </authorList>
    </citation>
    <scope>NUCLEOTIDE SEQUENCE [LARGE SCALE GENOMIC DNA]</scope>
    <source>
        <strain evidence="11">Khon Kaen</strain>
    </source>
</reference>
<evidence type="ECO:0000256" key="5">
    <source>
        <dbReference type="ARBA" id="ARBA00022833"/>
    </source>
</evidence>
<evidence type="ECO:0000256" key="2">
    <source>
        <dbReference type="ARBA" id="ARBA00022692"/>
    </source>
</evidence>
<dbReference type="Gene3D" id="3.30.40.10">
    <property type="entry name" value="Zinc/RING finger domain, C3HC4 (zinc finger)"/>
    <property type="match status" value="1"/>
</dbReference>
<organism evidence="11 12">
    <name type="scientific">Opisthorchis viverrini</name>
    <name type="common">Southeast Asian liver fluke</name>
    <dbReference type="NCBI Taxonomy" id="6198"/>
    <lineage>
        <taxon>Eukaryota</taxon>
        <taxon>Metazoa</taxon>
        <taxon>Spiralia</taxon>
        <taxon>Lophotrochozoa</taxon>
        <taxon>Platyhelminthes</taxon>
        <taxon>Trematoda</taxon>
        <taxon>Digenea</taxon>
        <taxon>Opisthorchiida</taxon>
        <taxon>Opisthorchiata</taxon>
        <taxon>Opisthorchiidae</taxon>
        <taxon>Opisthorchis</taxon>
    </lineage>
</organism>
<keyword evidence="6 9" id="KW-1133">Transmembrane helix</keyword>
<sequence>NNGIFSVIVTSFEDAVSQFGPELFHVDGFLLIASPPNACTKVQPVHNRTRLNSSSSMVPTEISDIPFVALIQRGDCHFDTKVFNAQMAGYSAAIVYNDVDHLIFPMKGNMGTFVFDAWNHMPSASLIVADQIIIPSVMVDRSAGEELKSYAFSNDSRKYLVSVVSFYSLPLKYVLLSLLVLVGISLLILIGCFAAHLCNLWRRIRRGRLSKRHLRRLETKRFVKGQDPYETCPICLEDYKEREKLRLLPCHHAFHINCIDPWLLRNRRRCPVCNRTVDLPGAPRSFSDEEVHGAGPEESRLPALGLLQRFRHLFFILRRRTAFRHDRMSRTASIASANTLFDDANEESAPLLSHLSATDSATFTMVCSQSSPIASQQAYSNHSVVCPVTIEDDQLLILDNESSQPTAQPADIVDGSGSLIGEVSRPLASAPLSSGMRSPGENVNASSRLTNSDARLLVDLEPFNTRLTEETQELRVTSFNDSWFVSSNPKLSSSILFAIVDGVNVGHMQFHLVVVSANNCDAKLFFVGFGFLGNVTKPAALQVDENNQEILISSDESVHRNVKQVEIFSRKTRIAAGPSGGADAHVYLDAKL</sequence>